<dbReference type="AlphaFoldDB" id="A0A4Z1CC61"/>
<dbReference type="EMBL" id="SRPF01000001">
    <property type="protein sequence ID" value="TGN41643.1"/>
    <property type="molecule type" value="Genomic_DNA"/>
</dbReference>
<dbReference type="PRINTS" id="PR00419">
    <property type="entry name" value="ADXRDTASE"/>
</dbReference>
<dbReference type="PANTHER" id="PTHR16128:SF5">
    <property type="entry name" value="FAD_NAD(P)-BINDING OXIDOREDUCTASE FAMILY PROTEIN"/>
    <property type="match status" value="1"/>
</dbReference>
<organism evidence="2 3">
    <name type="scientific">Marinobacter confluentis</name>
    <dbReference type="NCBI Taxonomy" id="1697557"/>
    <lineage>
        <taxon>Bacteria</taxon>
        <taxon>Pseudomonadati</taxon>
        <taxon>Pseudomonadota</taxon>
        <taxon>Gammaproteobacteria</taxon>
        <taxon>Pseudomonadales</taxon>
        <taxon>Marinobacteraceae</taxon>
        <taxon>Marinobacter</taxon>
    </lineage>
</organism>
<dbReference type="RefSeq" id="WP_135802029.1">
    <property type="nucleotide sequence ID" value="NZ_SRPF01000001.1"/>
</dbReference>
<dbReference type="SUPFAM" id="SSF51905">
    <property type="entry name" value="FAD/NAD(P)-binding domain"/>
    <property type="match status" value="1"/>
</dbReference>
<proteinExistence type="predicted"/>
<protein>
    <submittedName>
        <fullName evidence="2">FAD-dependent oxidoreductase</fullName>
    </submittedName>
</protein>
<dbReference type="InterPro" id="IPR002937">
    <property type="entry name" value="Amino_oxidase"/>
</dbReference>
<dbReference type="Pfam" id="PF13450">
    <property type="entry name" value="NAD_binding_8"/>
    <property type="match status" value="1"/>
</dbReference>
<sequence>MINEIQSAPREEQSNGRDLRSVAVIGSGLAGLTAAILLQQRGCRVTVFEKSRGPGGRLAAKRVEGGSADIGAQYFTIRNPEFHQFLKHYAGKQHFAPWKARFGYQRSPGQWEAFPDEKRYVGVPRMTAVSRALSDHVSLVAETRVQKLSRDPSGWQLVSTEGHEFGPYHAVIVTAPPAQARELLAGSNLPHLAGHLDQPVNHVQPCWAVAAHFAETPFDRYDGMRVHSEILSWVGNNSSKPDRNDRGQWWVLHARSEWSRANTDTPAEQVAGEMVREFLAIAGAAVQPDDLVTHRWLYAKSTDTDTPGHLWFPDEQIGLAGDWLSGGRVEGAFNSASALVNELSATDA</sequence>
<accession>A0A4Z1CC61</accession>
<name>A0A4Z1CC61_9GAMM</name>
<dbReference type="Pfam" id="PF01593">
    <property type="entry name" value="Amino_oxidase"/>
    <property type="match status" value="1"/>
</dbReference>
<evidence type="ECO:0000313" key="2">
    <source>
        <dbReference type="EMBL" id="TGN41643.1"/>
    </source>
</evidence>
<keyword evidence="3" id="KW-1185">Reference proteome</keyword>
<gene>
    <name evidence="2" type="ORF">E5Q11_03695</name>
</gene>
<dbReference type="Gene3D" id="3.50.50.60">
    <property type="entry name" value="FAD/NAD(P)-binding domain"/>
    <property type="match status" value="1"/>
</dbReference>
<dbReference type="GO" id="GO:0016491">
    <property type="term" value="F:oxidoreductase activity"/>
    <property type="evidence" value="ECO:0007669"/>
    <property type="project" value="InterPro"/>
</dbReference>
<comment type="caution">
    <text evidence="2">The sequence shown here is derived from an EMBL/GenBank/DDBJ whole genome shotgun (WGS) entry which is preliminary data.</text>
</comment>
<dbReference type="Proteomes" id="UP000298325">
    <property type="component" value="Unassembled WGS sequence"/>
</dbReference>
<evidence type="ECO:0000313" key="3">
    <source>
        <dbReference type="Proteomes" id="UP000298325"/>
    </source>
</evidence>
<evidence type="ECO:0000259" key="1">
    <source>
        <dbReference type="Pfam" id="PF01593"/>
    </source>
</evidence>
<feature type="domain" description="Amine oxidase" evidence="1">
    <location>
        <begin position="126"/>
        <end position="336"/>
    </location>
</feature>
<dbReference type="InterPro" id="IPR036188">
    <property type="entry name" value="FAD/NAD-bd_sf"/>
</dbReference>
<dbReference type="OrthoDB" id="5792777at2"/>
<dbReference type="PANTHER" id="PTHR16128">
    <property type="entry name" value="FAD/NAD(P)-BINDING OXIDOREDUCTASE FAMILY PROTEIN"/>
    <property type="match status" value="1"/>
</dbReference>
<reference evidence="2 3" key="1">
    <citation type="submission" date="2019-04" db="EMBL/GenBank/DDBJ databases">
        <authorList>
            <person name="Park S."/>
            <person name="Yoon J.-H."/>
        </authorList>
    </citation>
    <scope>NUCLEOTIDE SEQUENCE [LARGE SCALE GENOMIC DNA]</scope>
    <source>
        <strain evidence="2 3">HJM-18</strain>
    </source>
</reference>
<dbReference type="Gene3D" id="3.90.660.10">
    <property type="match status" value="1"/>
</dbReference>